<accession>A0AAD2A2T4</accession>
<protein>
    <recommendedName>
        <fullName evidence="9">Major facilitator superfamily (MFS) profile domain-containing protein</fullName>
    </recommendedName>
</protein>
<dbReference type="Proteomes" id="UP000834106">
    <property type="component" value="Chromosome 17"/>
</dbReference>
<feature type="transmembrane region" description="Helical" evidence="8">
    <location>
        <begin position="190"/>
        <end position="209"/>
    </location>
</feature>
<dbReference type="InterPro" id="IPR020846">
    <property type="entry name" value="MFS_dom"/>
</dbReference>
<dbReference type="PROSITE" id="PS50850">
    <property type="entry name" value="MFS"/>
    <property type="match status" value="1"/>
</dbReference>
<dbReference type="InterPro" id="IPR050814">
    <property type="entry name" value="Myo-inositol_Transporter"/>
</dbReference>
<dbReference type="PANTHER" id="PTHR48020">
    <property type="entry name" value="PROTON MYO-INOSITOL COTRANSPORTER"/>
    <property type="match status" value="1"/>
</dbReference>
<dbReference type="Pfam" id="PF00083">
    <property type="entry name" value="Sugar_tr"/>
    <property type="match status" value="1"/>
</dbReference>
<dbReference type="PANTHER" id="PTHR48020:SF49">
    <property type="entry name" value="SUGAR TRANSPORTER"/>
    <property type="match status" value="1"/>
</dbReference>
<keyword evidence="6 8" id="KW-0472">Membrane</keyword>
<dbReference type="EMBL" id="OU503052">
    <property type="protein sequence ID" value="CAI9780368.1"/>
    <property type="molecule type" value="Genomic_DNA"/>
</dbReference>
<feature type="domain" description="Major facilitator superfamily (MFS) profile" evidence="9">
    <location>
        <begin position="32"/>
        <end position="328"/>
    </location>
</feature>
<feature type="transmembrane region" description="Helical" evidence="8">
    <location>
        <begin position="156"/>
        <end position="178"/>
    </location>
</feature>
<sequence length="328" mass="35810">MDSELTDYDGDFEQHNPLEKKINITRKYVIACVVFASLNNVLLGYDIGVMSGAIIFIKEDLKISEFQEEFLVGVLSVISLIGSLFGGRASDVIGRKWTMGLVSIVFRAGAALMTLAPTFRVLMIGRILAGVGIGLGVMVAPIYIAEISPTVARGTLTSFPEIFINAGILLGYVSNNYAFFGLPSHTNRRIMLAVGILPSVFITFALCIIPESPRWLVMKNRIEEARSVLLKTNDDESEIEERLAEMQSDFGASDGEEVLWRELLSPSLALRIMLITGFGIQCCQQITGIDATVYYSPDIFKAAGLDGNSKVFATTVAEGVTKIVFVDL</sequence>
<reference evidence="10" key="1">
    <citation type="submission" date="2023-05" db="EMBL/GenBank/DDBJ databases">
        <authorList>
            <person name="Huff M."/>
        </authorList>
    </citation>
    <scope>NUCLEOTIDE SEQUENCE</scope>
</reference>
<dbReference type="PROSITE" id="PS00216">
    <property type="entry name" value="SUGAR_TRANSPORT_1"/>
    <property type="match status" value="1"/>
</dbReference>
<feature type="transmembrane region" description="Helical" evidence="8">
    <location>
        <begin position="28"/>
        <end position="57"/>
    </location>
</feature>
<evidence type="ECO:0000313" key="10">
    <source>
        <dbReference type="EMBL" id="CAI9780368.1"/>
    </source>
</evidence>
<dbReference type="InterPro" id="IPR005829">
    <property type="entry name" value="Sugar_transporter_CS"/>
</dbReference>
<dbReference type="AlphaFoldDB" id="A0AAD2A2T4"/>
<dbReference type="InterPro" id="IPR003663">
    <property type="entry name" value="Sugar/inositol_transpt"/>
</dbReference>
<evidence type="ECO:0000256" key="5">
    <source>
        <dbReference type="ARBA" id="ARBA00022989"/>
    </source>
</evidence>
<name>A0AAD2A2T4_9LAMI</name>
<comment type="similarity">
    <text evidence="7">Belongs to the major facilitator superfamily. Phosphate:H(+) symporter (TC 2.A.1.9) family.</text>
</comment>
<keyword evidence="3" id="KW-0813">Transport</keyword>
<dbReference type="InterPro" id="IPR036259">
    <property type="entry name" value="MFS_trans_sf"/>
</dbReference>
<feature type="transmembrane region" description="Helical" evidence="8">
    <location>
        <begin position="99"/>
        <end position="117"/>
    </location>
</feature>
<evidence type="ECO:0000313" key="11">
    <source>
        <dbReference type="Proteomes" id="UP000834106"/>
    </source>
</evidence>
<dbReference type="Gene3D" id="1.20.1250.20">
    <property type="entry name" value="MFS general substrate transporter like domains"/>
    <property type="match status" value="1"/>
</dbReference>
<evidence type="ECO:0000256" key="4">
    <source>
        <dbReference type="ARBA" id="ARBA00022692"/>
    </source>
</evidence>
<evidence type="ECO:0000256" key="3">
    <source>
        <dbReference type="ARBA" id="ARBA00022448"/>
    </source>
</evidence>
<keyword evidence="11" id="KW-1185">Reference proteome</keyword>
<dbReference type="PRINTS" id="PR00171">
    <property type="entry name" value="SUGRTRNSPORT"/>
</dbReference>
<dbReference type="SUPFAM" id="SSF103473">
    <property type="entry name" value="MFS general substrate transporter"/>
    <property type="match status" value="1"/>
</dbReference>
<proteinExistence type="inferred from homology"/>
<feature type="transmembrane region" description="Helical" evidence="8">
    <location>
        <begin position="69"/>
        <end position="87"/>
    </location>
</feature>
<keyword evidence="4 8" id="KW-0812">Transmembrane</keyword>
<evidence type="ECO:0000256" key="2">
    <source>
        <dbReference type="ARBA" id="ARBA00010992"/>
    </source>
</evidence>
<evidence type="ECO:0000259" key="9">
    <source>
        <dbReference type="PROSITE" id="PS50850"/>
    </source>
</evidence>
<organism evidence="10 11">
    <name type="scientific">Fraxinus pennsylvanica</name>
    <dbReference type="NCBI Taxonomy" id="56036"/>
    <lineage>
        <taxon>Eukaryota</taxon>
        <taxon>Viridiplantae</taxon>
        <taxon>Streptophyta</taxon>
        <taxon>Embryophyta</taxon>
        <taxon>Tracheophyta</taxon>
        <taxon>Spermatophyta</taxon>
        <taxon>Magnoliopsida</taxon>
        <taxon>eudicotyledons</taxon>
        <taxon>Gunneridae</taxon>
        <taxon>Pentapetalae</taxon>
        <taxon>asterids</taxon>
        <taxon>lamiids</taxon>
        <taxon>Lamiales</taxon>
        <taxon>Oleaceae</taxon>
        <taxon>Oleeae</taxon>
        <taxon>Fraxinus</taxon>
    </lineage>
</organism>
<evidence type="ECO:0000256" key="1">
    <source>
        <dbReference type="ARBA" id="ARBA00004141"/>
    </source>
</evidence>
<evidence type="ECO:0000256" key="6">
    <source>
        <dbReference type="ARBA" id="ARBA00023136"/>
    </source>
</evidence>
<dbReference type="GO" id="GO:0016020">
    <property type="term" value="C:membrane"/>
    <property type="evidence" value="ECO:0007669"/>
    <property type="project" value="UniProtKB-SubCell"/>
</dbReference>
<evidence type="ECO:0000256" key="7">
    <source>
        <dbReference type="ARBA" id="ARBA00044504"/>
    </source>
</evidence>
<dbReference type="InterPro" id="IPR005828">
    <property type="entry name" value="MFS_sugar_transport-like"/>
</dbReference>
<dbReference type="PROSITE" id="PS00217">
    <property type="entry name" value="SUGAR_TRANSPORT_2"/>
    <property type="match status" value="1"/>
</dbReference>
<comment type="subcellular location">
    <subcellularLocation>
        <location evidence="1">Membrane</location>
        <topology evidence="1">Multi-pass membrane protein</topology>
    </subcellularLocation>
</comment>
<gene>
    <name evidence="10" type="ORF">FPE_LOCUS27798</name>
</gene>
<dbReference type="GO" id="GO:0022857">
    <property type="term" value="F:transmembrane transporter activity"/>
    <property type="evidence" value="ECO:0007669"/>
    <property type="project" value="InterPro"/>
</dbReference>
<evidence type="ECO:0000256" key="8">
    <source>
        <dbReference type="SAM" id="Phobius"/>
    </source>
</evidence>
<keyword evidence="5 8" id="KW-1133">Transmembrane helix</keyword>
<feature type="transmembrane region" description="Helical" evidence="8">
    <location>
        <begin position="123"/>
        <end position="144"/>
    </location>
</feature>
<comment type="similarity">
    <text evidence="2">Belongs to the major facilitator superfamily. Sugar transporter (TC 2.A.1.1) family.</text>
</comment>